<protein>
    <recommendedName>
        <fullName evidence="10">Translation initiation factor IF-2, mitochondrial</fullName>
    </recommendedName>
</protein>
<evidence type="ECO:0000256" key="7">
    <source>
        <dbReference type="ARBA" id="ARBA00023128"/>
    </source>
</evidence>
<evidence type="ECO:0000256" key="10">
    <source>
        <dbReference type="ARBA" id="ARBA00044200"/>
    </source>
</evidence>
<evidence type="ECO:0000256" key="1">
    <source>
        <dbReference type="ARBA" id="ARBA00004173"/>
    </source>
</evidence>
<evidence type="ECO:0000256" key="6">
    <source>
        <dbReference type="ARBA" id="ARBA00022946"/>
    </source>
</evidence>
<dbReference type="Proteomes" id="UP001152799">
    <property type="component" value="Chromosome 2"/>
</dbReference>
<evidence type="ECO:0000256" key="2">
    <source>
        <dbReference type="ARBA" id="ARBA00007733"/>
    </source>
</evidence>
<dbReference type="OrthoDB" id="361630at2759"/>
<organism evidence="13 14">
    <name type="scientific">Ceutorhynchus assimilis</name>
    <name type="common">cabbage seed weevil</name>
    <dbReference type="NCBI Taxonomy" id="467358"/>
    <lineage>
        <taxon>Eukaryota</taxon>
        <taxon>Metazoa</taxon>
        <taxon>Ecdysozoa</taxon>
        <taxon>Arthropoda</taxon>
        <taxon>Hexapoda</taxon>
        <taxon>Insecta</taxon>
        <taxon>Pterygota</taxon>
        <taxon>Neoptera</taxon>
        <taxon>Endopterygota</taxon>
        <taxon>Coleoptera</taxon>
        <taxon>Polyphaga</taxon>
        <taxon>Cucujiformia</taxon>
        <taxon>Curculionidae</taxon>
        <taxon>Ceutorhynchinae</taxon>
        <taxon>Ceutorhynchus</taxon>
    </lineage>
</organism>
<dbReference type="Pfam" id="PF00009">
    <property type="entry name" value="GTP_EFTU"/>
    <property type="match status" value="1"/>
</dbReference>
<dbReference type="InterPro" id="IPR023115">
    <property type="entry name" value="TIF_IF2_dom3"/>
</dbReference>
<evidence type="ECO:0000256" key="9">
    <source>
        <dbReference type="ARBA" id="ARBA00025162"/>
    </source>
</evidence>
<dbReference type="Gene3D" id="3.40.50.10050">
    <property type="entry name" value="Translation initiation factor IF- 2, domain 3"/>
    <property type="match status" value="1"/>
</dbReference>
<comment type="function">
    <text evidence="9">One of the essential components for the initiation of protein synthesis. Protects formylmethionyl-tRNA from spontaneous hydrolysis and promotes its binding to the 30S ribosomal subunits. Also involved in the hydrolysis of GTP during the formation of the 70S ribosomal complex.</text>
</comment>
<dbReference type="NCBIfam" id="TIGR00231">
    <property type="entry name" value="small_GTP"/>
    <property type="match status" value="1"/>
</dbReference>
<dbReference type="FunFam" id="3.40.50.10050:FF:000001">
    <property type="entry name" value="Translation initiation factor IF-2"/>
    <property type="match status" value="1"/>
</dbReference>
<dbReference type="SUPFAM" id="SSF52540">
    <property type="entry name" value="P-loop containing nucleoside triphosphate hydrolases"/>
    <property type="match status" value="1"/>
</dbReference>
<dbReference type="AlphaFoldDB" id="A0A9P0DDP1"/>
<sequence length="708" mass="79515">MAVYFRGLRVQSFFNLGLRKLNFNKSIDYVLSNSNESAQYVAHRCKHRHLYTSTVCFKRRKTAEERKAPRRVIEYTKSKAEIIDVWKGMTLFELAKVLESDVSFVRQLFLNEIKNPNTAIDDIKYLQNGVRRAGKRIRLIAKPTNKVTEEEIKELKPRPPPKKEDLKPRPPVVTVMGHVDHGKTTLLDALRHSSVVDKEFGGITQHIGAFLVTLPSGAEVTFLDTPGHAAFSSMRARGANVTDIVVLVVAADDGVMEQTIESVRMARNAKVPILVAINKIDAPKADIERTENMLLENGIQVEKLGGDVQAVPVSALKKQNLQKLTEALVLQAELLEIGADPTGPVEAVIVESNLDPYRGILTTMVVQRGTLKKGDILVAGTCMAKVRSLKDADGKSLDKVSPGYPVEIDGWRDLPAAGDIVLEAESEKEARLVIKFREAEAEKKKQLEDLKIIEQKQEVHKRNYKEHLKHKRSLGRYRMKQEGPRKPEIDEDNGTPSLNVIVRADVDGTLEAILETLDTYESEDVRLDIVNYGVGPATQTDIELAKAFNCVIYAFNVPLPSNIRPLIVENGVTLKEHNVIYKLIEDFKNEINSRLPKKEVEEILGEAEVLQQFEINRGRKRVPVAGCRCTQGLLKREALFRVQRSGEIIYEGSLSSMRHLKSETDIIKADTECGLQLADEEITFEKGDKIICFEKNMVTQETDWDPGF</sequence>
<dbReference type="NCBIfam" id="TIGR00487">
    <property type="entry name" value="IF-2"/>
    <property type="match status" value="1"/>
</dbReference>
<dbReference type="FunFam" id="2.40.30.10:FF:000007">
    <property type="entry name" value="Translation initiation factor IF-2"/>
    <property type="match status" value="1"/>
</dbReference>
<dbReference type="InterPro" id="IPR036925">
    <property type="entry name" value="TIF_IF2_dom3_sf"/>
</dbReference>
<dbReference type="InterPro" id="IPR005225">
    <property type="entry name" value="Small_GTP-bd"/>
</dbReference>
<dbReference type="InterPro" id="IPR000795">
    <property type="entry name" value="T_Tr_GTP-bd_dom"/>
</dbReference>
<evidence type="ECO:0000256" key="11">
    <source>
        <dbReference type="SAM" id="MobiDB-lite"/>
    </source>
</evidence>
<keyword evidence="6" id="KW-0809">Transit peptide</keyword>
<dbReference type="GO" id="GO:0003743">
    <property type="term" value="F:translation initiation factor activity"/>
    <property type="evidence" value="ECO:0007669"/>
    <property type="project" value="UniProtKB-KW"/>
</dbReference>
<dbReference type="FunFam" id="3.40.50.300:FF:000019">
    <property type="entry name" value="Translation initiation factor IF-2"/>
    <property type="match status" value="1"/>
</dbReference>
<dbReference type="PANTHER" id="PTHR43381:SF20">
    <property type="entry name" value="TRANSLATION INITIATION FACTOR IF-2, MITOCHONDRIAL"/>
    <property type="match status" value="1"/>
</dbReference>
<evidence type="ECO:0000256" key="4">
    <source>
        <dbReference type="ARBA" id="ARBA00022741"/>
    </source>
</evidence>
<dbReference type="GO" id="GO:0005739">
    <property type="term" value="C:mitochondrion"/>
    <property type="evidence" value="ECO:0007669"/>
    <property type="project" value="UniProtKB-SubCell"/>
</dbReference>
<feature type="compositionally biased region" description="Basic and acidic residues" evidence="11">
    <location>
        <begin position="148"/>
        <end position="168"/>
    </location>
</feature>
<dbReference type="FunFam" id="2.40.30.10:FF:000008">
    <property type="entry name" value="Translation initiation factor IF-2"/>
    <property type="match status" value="1"/>
</dbReference>
<evidence type="ECO:0000313" key="14">
    <source>
        <dbReference type="Proteomes" id="UP001152799"/>
    </source>
</evidence>
<dbReference type="CDD" id="cd03692">
    <property type="entry name" value="mtIF2_IVc"/>
    <property type="match status" value="1"/>
</dbReference>
<dbReference type="PROSITE" id="PS51722">
    <property type="entry name" value="G_TR_2"/>
    <property type="match status" value="1"/>
</dbReference>
<dbReference type="HAMAP" id="MF_00100_B">
    <property type="entry name" value="IF_2_B"/>
    <property type="match status" value="1"/>
</dbReference>
<accession>A0A9P0DDP1</accession>
<dbReference type="CDD" id="cd03702">
    <property type="entry name" value="IF2_mtIF2_II"/>
    <property type="match status" value="1"/>
</dbReference>
<gene>
    <name evidence="13" type="ORF">CEUTPL_LOCUS5411</name>
</gene>
<feature type="domain" description="Tr-type G" evidence="12">
    <location>
        <begin position="168"/>
        <end position="342"/>
    </location>
</feature>
<comment type="similarity">
    <text evidence="2">Belongs to the TRAFAC class translation factor GTPase superfamily. Classic translation factor GTPase family. IF-2 subfamily.</text>
</comment>
<comment type="subcellular location">
    <subcellularLocation>
        <location evidence="1">Mitochondrion</location>
    </subcellularLocation>
</comment>
<evidence type="ECO:0000256" key="3">
    <source>
        <dbReference type="ARBA" id="ARBA00022540"/>
    </source>
</evidence>
<evidence type="ECO:0000313" key="13">
    <source>
        <dbReference type="EMBL" id="CAH1126569.1"/>
    </source>
</evidence>
<keyword evidence="14" id="KW-1185">Reference proteome</keyword>
<dbReference type="InterPro" id="IPR000178">
    <property type="entry name" value="TF_IF2_bacterial-like"/>
</dbReference>
<dbReference type="EMBL" id="OU892278">
    <property type="protein sequence ID" value="CAH1126569.1"/>
    <property type="molecule type" value="Genomic_DNA"/>
</dbReference>
<dbReference type="InterPro" id="IPR015760">
    <property type="entry name" value="TIF_IF2"/>
</dbReference>
<dbReference type="SUPFAM" id="SSF50447">
    <property type="entry name" value="Translation proteins"/>
    <property type="match status" value="2"/>
</dbReference>
<dbReference type="Pfam" id="PF11987">
    <property type="entry name" value="IF-2"/>
    <property type="match status" value="1"/>
</dbReference>
<dbReference type="Gene3D" id="2.40.30.10">
    <property type="entry name" value="Translation factors"/>
    <property type="match status" value="2"/>
</dbReference>
<feature type="region of interest" description="Disordered" evidence="11">
    <location>
        <begin position="148"/>
        <end position="170"/>
    </location>
</feature>
<dbReference type="PANTHER" id="PTHR43381">
    <property type="entry name" value="TRANSLATION INITIATION FACTOR IF-2-RELATED"/>
    <property type="match status" value="1"/>
</dbReference>
<dbReference type="InterPro" id="IPR027417">
    <property type="entry name" value="P-loop_NTPase"/>
</dbReference>
<evidence type="ECO:0000256" key="8">
    <source>
        <dbReference type="ARBA" id="ARBA00023134"/>
    </source>
</evidence>
<keyword evidence="3" id="KW-0396">Initiation factor</keyword>
<keyword evidence="7" id="KW-0496">Mitochondrion</keyword>
<dbReference type="InterPro" id="IPR009000">
    <property type="entry name" value="Transl_B-barrel_sf"/>
</dbReference>
<name>A0A9P0DDP1_9CUCU</name>
<dbReference type="GO" id="GO:0005525">
    <property type="term" value="F:GTP binding"/>
    <property type="evidence" value="ECO:0007669"/>
    <property type="project" value="UniProtKB-KW"/>
</dbReference>
<evidence type="ECO:0000256" key="5">
    <source>
        <dbReference type="ARBA" id="ARBA00022917"/>
    </source>
</evidence>
<keyword evidence="5" id="KW-0648">Protein biosynthesis</keyword>
<dbReference type="Gene3D" id="3.40.50.300">
    <property type="entry name" value="P-loop containing nucleotide triphosphate hydrolases"/>
    <property type="match status" value="1"/>
</dbReference>
<reference evidence="13" key="1">
    <citation type="submission" date="2022-01" db="EMBL/GenBank/DDBJ databases">
        <authorList>
            <person name="King R."/>
        </authorList>
    </citation>
    <scope>NUCLEOTIDE SEQUENCE</scope>
</reference>
<evidence type="ECO:0000259" key="12">
    <source>
        <dbReference type="PROSITE" id="PS51722"/>
    </source>
</evidence>
<dbReference type="CDD" id="cd01887">
    <property type="entry name" value="IF2_eIF5B"/>
    <property type="match status" value="1"/>
</dbReference>
<dbReference type="GO" id="GO:0003924">
    <property type="term" value="F:GTPase activity"/>
    <property type="evidence" value="ECO:0007669"/>
    <property type="project" value="InterPro"/>
</dbReference>
<proteinExistence type="inferred from homology"/>
<dbReference type="Pfam" id="PF22042">
    <property type="entry name" value="EF-G_D2"/>
    <property type="match status" value="1"/>
</dbReference>
<keyword evidence="4" id="KW-0547">Nucleotide-binding</keyword>
<keyword evidence="8" id="KW-0342">GTP-binding</keyword>
<dbReference type="InterPro" id="IPR053905">
    <property type="entry name" value="EF-G-like_DII"/>
</dbReference>
<dbReference type="InterPro" id="IPR044145">
    <property type="entry name" value="IF2_II"/>
</dbReference>
<dbReference type="SUPFAM" id="SSF52156">
    <property type="entry name" value="Initiation factor IF2/eIF5b, domain 3"/>
    <property type="match status" value="1"/>
</dbReference>